<keyword evidence="1" id="KW-1133">Transmembrane helix</keyword>
<gene>
    <name evidence="2" type="ORF">C475_11985</name>
</gene>
<dbReference type="EMBL" id="AOIU01000028">
    <property type="protein sequence ID" value="ELZ24956.1"/>
    <property type="molecule type" value="Genomic_DNA"/>
</dbReference>
<proteinExistence type="predicted"/>
<evidence type="ECO:0000256" key="1">
    <source>
        <dbReference type="SAM" id="Phobius"/>
    </source>
</evidence>
<feature type="transmembrane region" description="Helical" evidence="1">
    <location>
        <begin position="21"/>
        <end position="40"/>
    </location>
</feature>
<dbReference type="OrthoDB" id="280951at2157"/>
<evidence type="ECO:0000313" key="2">
    <source>
        <dbReference type="EMBL" id="ELZ24956.1"/>
    </source>
</evidence>
<keyword evidence="1" id="KW-0472">Membrane</keyword>
<dbReference type="Pfam" id="PF19139">
    <property type="entry name" value="DUF5822"/>
    <property type="match status" value="1"/>
</dbReference>
<protein>
    <recommendedName>
        <fullName evidence="4">Peptidoglycan binding protein</fullName>
    </recommendedName>
</protein>
<dbReference type="RefSeq" id="WP_006884071.1">
    <property type="nucleotide sequence ID" value="NZ_AOIU01000028.1"/>
</dbReference>
<reference evidence="2 3" key="1">
    <citation type="journal article" date="2014" name="PLoS Genet.">
        <title>Phylogenetically driven sequencing of extremely halophilic archaea reveals strategies for static and dynamic osmo-response.</title>
        <authorList>
            <person name="Becker E.A."/>
            <person name="Seitzer P.M."/>
            <person name="Tritt A."/>
            <person name="Larsen D."/>
            <person name="Krusor M."/>
            <person name="Yao A.I."/>
            <person name="Wu D."/>
            <person name="Madern D."/>
            <person name="Eisen J.A."/>
            <person name="Darling A.E."/>
            <person name="Facciotti M.T."/>
        </authorList>
    </citation>
    <scope>NUCLEOTIDE SEQUENCE [LARGE SCALE GENOMIC DNA]</scope>
    <source>
        <strain evidence="2 3">2-9-1</strain>
    </source>
</reference>
<keyword evidence="3" id="KW-1185">Reference proteome</keyword>
<keyword evidence="1" id="KW-0812">Transmembrane</keyword>
<evidence type="ECO:0008006" key="4">
    <source>
        <dbReference type="Google" id="ProtNLM"/>
    </source>
</evidence>
<sequence length="78" mass="8546">MPARVERTDPDGVDYGRVMQLTFVATIVAGAPLVAMLSLAVELTTWTERALFAVRVGAVVWIVTALAIYVRERRANAE</sequence>
<accession>M0CNY8</accession>
<organism evidence="2 3">
    <name type="scientific">Halosimplex carlsbadense 2-9-1</name>
    <dbReference type="NCBI Taxonomy" id="797114"/>
    <lineage>
        <taxon>Archaea</taxon>
        <taxon>Methanobacteriati</taxon>
        <taxon>Methanobacteriota</taxon>
        <taxon>Stenosarchaea group</taxon>
        <taxon>Halobacteria</taxon>
        <taxon>Halobacteriales</taxon>
        <taxon>Haloarculaceae</taxon>
        <taxon>Halosimplex</taxon>
    </lineage>
</organism>
<dbReference type="AlphaFoldDB" id="M0CNY8"/>
<comment type="caution">
    <text evidence="2">The sequence shown here is derived from an EMBL/GenBank/DDBJ whole genome shotgun (WGS) entry which is preliminary data.</text>
</comment>
<name>M0CNY8_9EURY</name>
<evidence type="ECO:0000313" key="3">
    <source>
        <dbReference type="Proteomes" id="UP000011626"/>
    </source>
</evidence>
<dbReference type="Proteomes" id="UP000011626">
    <property type="component" value="Unassembled WGS sequence"/>
</dbReference>
<feature type="transmembrane region" description="Helical" evidence="1">
    <location>
        <begin position="52"/>
        <end position="70"/>
    </location>
</feature>
<dbReference type="InterPro" id="IPR043860">
    <property type="entry name" value="DUF5822"/>
</dbReference>
<dbReference type="eggNOG" id="arCOG06240">
    <property type="taxonomic scope" value="Archaea"/>
</dbReference>